<dbReference type="AlphaFoldDB" id="A0A7U7GEE8"/>
<accession>A0A7U7GEE8</accession>
<dbReference type="InterPro" id="IPR011006">
    <property type="entry name" value="CheY-like_superfamily"/>
</dbReference>
<feature type="domain" description="PAS" evidence="6">
    <location>
        <begin position="135"/>
        <end position="207"/>
    </location>
</feature>
<dbReference type="RefSeq" id="WP_051497974.1">
    <property type="nucleotide sequence ID" value="NZ_CBTK010000275.1"/>
</dbReference>
<gene>
    <name evidence="9" type="ORF">BN874_590012</name>
</gene>
<dbReference type="SMART" id="SM00267">
    <property type="entry name" value="GGDEF"/>
    <property type="match status" value="1"/>
</dbReference>
<dbReference type="SUPFAM" id="SSF52172">
    <property type="entry name" value="CheY-like"/>
    <property type="match status" value="1"/>
</dbReference>
<dbReference type="PROSITE" id="PS50113">
    <property type="entry name" value="PAC"/>
    <property type="match status" value="1"/>
</dbReference>
<dbReference type="PROSITE" id="PS50110">
    <property type="entry name" value="RESPONSE_REGULATORY"/>
    <property type="match status" value="1"/>
</dbReference>
<dbReference type="PANTHER" id="PTHR45138">
    <property type="entry name" value="REGULATORY COMPONENTS OF SENSORY TRANSDUCTION SYSTEM"/>
    <property type="match status" value="1"/>
</dbReference>
<dbReference type="InterPro" id="IPR000700">
    <property type="entry name" value="PAS-assoc_C"/>
</dbReference>
<protein>
    <recommendedName>
        <fullName evidence="2">diguanylate cyclase</fullName>
        <ecNumber evidence="2">2.7.7.65</ecNumber>
    </recommendedName>
</protein>
<dbReference type="InterPro" id="IPR000160">
    <property type="entry name" value="GGDEF_dom"/>
</dbReference>
<evidence type="ECO:0000256" key="4">
    <source>
        <dbReference type="PROSITE-ProRule" id="PRU00169"/>
    </source>
</evidence>
<proteinExistence type="predicted"/>
<feature type="domain" description="Response regulatory" evidence="5">
    <location>
        <begin position="5"/>
        <end position="123"/>
    </location>
</feature>
<dbReference type="InterPro" id="IPR029787">
    <property type="entry name" value="Nucleotide_cyclase"/>
</dbReference>
<comment type="caution">
    <text evidence="9">The sequence shown here is derived from an EMBL/GenBank/DDBJ whole genome shotgun (WGS) entry which is preliminary data.</text>
</comment>
<dbReference type="SMART" id="SM00086">
    <property type="entry name" value="PAC"/>
    <property type="match status" value="1"/>
</dbReference>
<dbReference type="InterPro" id="IPR013655">
    <property type="entry name" value="PAS_fold_3"/>
</dbReference>
<evidence type="ECO:0000259" key="8">
    <source>
        <dbReference type="PROSITE" id="PS50887"/>
    </source>
</evidence>
<dbReference type="SUPFAM" id="SSF55785">
    <property type="entry name" value="PYP-like sensor domain (PAS domain)"/>
    <property type="match status" value="1"/>
</dbReference>
<dbReference type="Pfam" id="PF08447">
    <property type="entry name" value="PAS_3"/>
    <property type="match status" value="1"/>
</dbReference>
<evidence type="ECO:0000259" key="7">
    <source>
        <dbReference type="PROSITE" id="PS50113"/>
    </source>
</evidence>
<dbReference type="SMART" id="SM00448">
    <property type="entry name" value="REC"/>
    <property type="match status" value="1"/>
</dbReference>
<dbReference type="PROSITE" id="PS50887">
    <property type="entry name" value="GGDEF"/>
    <property type="match status" value="1"/>
</dbReference>
<dbReference type="CDD" id="cd01949">
    <property type="entry name" value="GGDEF"/>
    <property type="match status" value="1"/>
</dbReference>
<keyword evidence="4" id="KW-0597">Phosphoprotein</keyword>
<dbReference type="InterPro" id="IPR001610">
    <property type="entry name" value="PAC"/>
</dbReference>
<comment type="catalytic activity">
    <reaction evidence="3">
        <text>2 GTP = 3',3'-c-di-GMP + 2 diphosphate</text>
        <dbReference type="Rhea" id="RHEA:24898"/>
        <dbReference type="ChEBI" id="CHEBI:33019"/>
        <dbReference type="ChEBI" id="CHEBI:37565"/>
        <dbReference type="ChEBI" id="CHEBI:58805"/>
        <dbReference type="EC" id="2.7.7.65"/>
    </reaction>
</comment>
<dbReference type="PANTHER" id="PTHR45138:SF9">
    <property type="entry name" value="DIGUANYLATE CYCLASE DGCM-RELATED"/>
    <property type="match status" value="1"/>
</dbReference>
<dbReference type="GO" id="GO:0052621">
    <property type="term" value="F:diguanylate cyclase activity"/>
    <property type="evidence" value="ECO:0007669"/>
    <property type="project" value="UniProtKB-EC"/>
</dbReference>
<dbReference type="InterPro" id="IPR050469">
    <property type="entry name" value="Diguanylate_Cyclase"/>
</dbReference>
<dbReference type="InterPro" id="IPR000014">
    <property type="entry name" value="PAS"/>
</dbReference>
<comment type="cofactor">
    <cofactor evidence="1">
        <name>Mg(2+)</name>
        <dbReference type="ChEBI" id="CHEBI:18420"/>
    </cofactor>
</comment>
<dbReference type="Gene3D" id="3.30.70.270">
    <property type="match status" value="1"/>
</dbReference>
<dbReference type="EC" id="2.7.7.65" evidence="2"/>
<dbReference type="NCBIfam" id="TIGR00229">
    <property type="entry name" value="sensory_box"/>
    <property type="match status" value="1"/>
</dbReference>
<dbReference type="SUPFAM" id="SSF55073">
    <property type="entry name" value="Nucleotide cyclase"/>
    <property type="match status" value="1"/>
</dbReference>
<name>A0A7U7GEE8_9GAMM</name>
<evidence type="ECO:0000259" key="5">
    <source>
        <dbReference type="PROSITE" id="PS50110"/>
    </source>
</evidence>
<dbReference type="Pfam" id="PF00990">
    <property type="entry name" value="GGDEF"/>
    <property type="match status" value="1"/>
</dbReference>
<evidence type="ECO:0000259" key="6">
    <source>
        <dbReference type="PROSITE" id="PS50112"/>
    </source>
</evidence>
<feature type="domain" description="GGDEF" evidence="8">
    <location>
        <begin position="296"/>
        <end position="425"/>
    </location>
</feature>
<feature type="domain" description="PAC" evidence="7">
    <location>
        <begin position="211"/>
        <end position="264"/>
    </location>
</feature>
<feature type="modified residue" description="4-aspartylphosphate" evidence="4">
    <location>
        <position position="58"/>
    </location>
</feature>
<dbReference type="InterPro" id="IPR035965">
    <property type="entry name" value="PAS-like_dom_sf"/>
</dbReference>
<dbReference type="CDD" id="cd00130">
    <property type="entry name" value="PAS"/>
    <property type="match status" value="1"/>
</dbReference>
<dbReference type="CDD" id="cd17534">
    <property type="entry name" value="REC_DC-like"/>
    <property type="match status" value="1"/>
</dbReference>
<reference evidence="9 10" key="1">
    <citation type="journal article" date="2014" name="ISME J.">
        <title>Candidatus Competibacter-lineage genomes retrieved from metagenomes reveal functional metabolic diversity.</title>
        <authorList>
            <person name="McIlroy S.J."/>
            <person name="Albertsen M."/>
            <person name="Andresen E.K."/>
            <person name="Saunders A.M."/>
            <person name="Kristiansen R."/>
            <person name="Stokholm-Bjerregaard M."/>
            <person name="Nielsen K.L."/>
            <person name="Nielsen P.H."/>
        </authorList>
    </citation>
    <scope>NUCLEOTIDE SEQUENCE [LARGE SCALE GENOMIC DNA]</scope>
    <source>
        <strain evidence="9 10">Run_B_J11</strain>
    </source>
</reference>
<dbReference type="SMART" id="SM00091">
    <property type="entry name" value="PAS"/>
    <property type="match status" value="1"/>
</dbReference>
<dbReference type="GO" id="GO:0000160">
    <property type="term" value="P:phosphorelay signal transduction system"/>
    <property type="evidence" value="ECO:0007669"/>
    <property type="project" value="InterPro"/>
</dbReference>
<dbReference type="InterPro" id="IPR043128">
    <property type="entry name" value="Rev_trsase/Diguanyl_cyclase"/>
</dbReference>
<organism evidence="9 10">
    <name type="scientific">Candidatus Contendobacter odensis Run_B_J11</name>
    <dbReference type="NCBI Taxonomy" id="1400861"/>
    <lineage>
        <taxon>Bacteria</taxon>
        <taxon>Pseudomonadati</taxon>
        <taxon>Pseudomonadota</taxon>
        <taxon>Gammaproteobacteria</taxon>
        <taxon>Candidatus Competibacteraceae</taxon>
        <taxon>Candidatus Contendibacter</taxon>
    </lineage>
</organism>
<keyword evidence="10" id="KW-1185">Reference proteome</keyword>
<evidence type="ECO:0000256" key="1">
    <source>
        <dbReference type="ARBA" id="ARBA00001946"/>
    </source>
</evidence>
<evidence type="ECO:0000313" key="10">
    <source>
        <dbReference type="Proteomes" id="UP000019184"/>
    </source>
</evidence>
<dbReference type="NCBIfam" id="TIGR00254">
    <property type="entry name" value="GGDEF"/>
    <property type="match status" value="1"/>
</dbReference>
<dbReference type="Pfam" id="PF00072">
    <property type="entry name" value="Response_reg"/>
    <property type="match status" value="1"/>
</dbReference>
<evidence type="ECO:0000313" key="9">
    <source>
        <dbReference type="EMBL" id="CDH46744.1"/>
    </source>
</evidence>
<dbReference type="Proteomes" id="UP000019184">
    <property type="component" value="Unassembled WGS sequence"/>
</dbReference>
<dbReference type="InterPro" id="IPR001789">
    <property type="entry name" value="Sig_transdc_resp-reg_receiver"/>
</dbReference>
<evidence type="ECO:0000256" key="2">
    <source>
        <dbReference type="ARBA" id="ARBA00012528"/>
    </source>
</evidence>
<evidence type="ECO:0000256" key="3">
    <source>
        <dbReference type="ARBA" id="ARBA00034247"/>
    </source>
</evidence>
<dbReference type="PROSITE" id="PS50112">
    <property type="entry name" value="PAS"/>
    <property type="match status" value="1"/>
</dbReference>
<dbReference type="Gene3D" id="3.30.450.20">
    <property type="entry name" value="PAS domain"/>
    <property type="match status" value="1"/>
</dbReference>
<dbReference type="EMBL" id="CBTK010000275">
    <property type="protein sequence ID" value="CDH46744.1"/>
    <property type="molecule type" value="Genomic_DNA"/>
</dbReference>
<dbReference type="Gene3D" id="3.40.50.2300">
    <property type="match status" value="1"/>
</dbReference>
<dbReference type="FunFam" id="3.30.70.270:FF:000001">
    <property type="entry name" value="Diguanylate cyclase domain protein"/>
    <property type="match status" value="1"/>
</dbReference>
<sequence>MDQESILIVEDDGIIAAYLQDTLTRLGYIVPEPVATGEAAVAAAVAAVAAPPDLVLMDIQLAGAMDGVTAAERIRMAFDIPIVYLTAFTRESQLQQAKMTAPYGYLVKPVSERELLATLEMALYKHNLDRRLRQSEEWLTLALWGADLGMWDCDTRTNTVLYSERWAEILGCSLTEITPNYASWEDRVHPDDLPAMQEAFNAHLEHRAPFYESEHRLQHQDGHWVWVQAKGKVTDRDLQDRPLRACGVLLDISERKRLEEELRQLAATDPLTGAFNRRYFLHSVGKEISRAQRYARPLTLIMFDIDYFKRINDTFGHEQGDEVLRNMTTRIRQRLRHSDVLVRWGGEEFMILAVETSLSQSVALAETLWAALRDAPFADIGAVTASFGVTEYRPDETLDQWLKRVDDLMYQAKSKGRDRVCYSGESAA</sequence>